<evidence type="ECO:0000313" key="7">
    <source>
        <dbReference type="EMBL" id="KAL1588363.1"/>
    </source>
</evidence>
<keyword evidence="3 5" id="KW-1133">Transmembrane helix</keyword>
<dbReference type="Pfam" id="PF03124">
    <property type="entry name" value="EXS"/>
    <property type="match status" value="1"/>
</dbReference>
<dbReference type="EMBL" id="JAAQHG020000007">
    <property type="protein sequence ID" value="KAL1588363.1"/>
    <property type="molecule type" value="Genomic_DNA"/>
</dbReference>
<evidence type="ECO:0000313" key="8">
    <source>
        <dbReference type="Proteomes" id="UP000803884"/>
    </source>
</evidence>
<reference evidence="7 8" key="1">
    <citation type="journal article" date="2020" name="Microbiol. Resour. Announc.">
        <title>Draft Genome Sequence of a Cladosporium Species Isolated from the Mesophotic Ascidian Didemnum maculosum.</title>
        <authorList>
            <person name="Gioti A."/>
            <person name="Siaperas R."/>
            <person name="Nikolaivits E."/>
            <person name="Le Goff G."/>
            <person name="Ouazzani J."/>
            <person name="Kotoulas G."/>
            <person name="Topakas E."/>
        </authorList>
    </citation>
    <scope>NUCLEOTIDE SEQUENCE [LARGE SCALE GENOMIC DNA]</scope>
    <source>
        <strain evidence="7 8">TM138-S3</strain>
    </source>
</reference>
<keyword evidence="2 5" id="KW-0812">Transmembrane</keyword>
<sequence>MESDVQDTPAAEHYLNRLLPLPYRIATLIVLGFWLYPRTLTLLTSPPTSIDLPSLLRLPASQTTARSATRLAATLTAPLLLSLALHALRPSPWLPTTYLLFIPLALLAPTAALSRRGRGRFLSTLRRVSVGGLAGEAEGRFADVLVADVWTSYAKPGADLWVVGCGVFKGGFGGGAGEGRVDRACGGLWVVPVLVGVPFLIRFRQCIIEALRARDHGKTGFQHMANALKYATAFPVLIVSALKRESHPDRMWASETGLSRLWVLAVFTNSLYSFYWDVTKDWDLTLFCSAAERNAPDQPWGLRRQRVFQPDVLYYAAIVVDLLLRCTWSLKLSVHLYHLNDLEGGIFIIELLEILRRWMWVFLRVETEWVRQRGAVTLDSVPLIDTNGPHAKIDDD</sequence>
<feature type="transmembrane region" description="Helical" evidence="5">
    <location>
        <begin position="20"/>
        <end position="36"/>
    </location>
</feature>
<evidence type="ECO:0000256" key="3">
    <source>
        <dbReference type="ARBA" id="ARBA00022989"/>
    </source>
</evidence>
<protein>
    <recommendedName>
        <fullName evidence="6">EXS domain-containing protein</fullName>
    </recommendedName>
</protein>
<comment type="caution">
    <text evidence="7">The sequence shown here is derived from an EMBL/GenBank/DDBJ whole genome shotgun (WGS) entry which is preliminary data.</text>
</comment>
<gene>
    <name evidence="7" type="ORF">WHR41_03064</name>
</gene>
<organism evidence="7 8">
    <name type="scientific">Cladosporium halotolerans</name>
    <dbReference type="NCBI Taxonomy" id="1052096"/>
    <lineage>
        <taxon>Eukaryota</taxon>
        <taxon>Fungi</taxon>
        <taxon>Dikarya</taxon>
        <taxon>Ascomycota</taxon>
        <taxon>Pezizomycotina</taxon>
        <taxon>Dothideomycetes</taxon>
        <taxon>Dothideomycetidae</taxon>
        <taxon>Cladosporiales</taxon>
        <taxon>Cladosporiaceae</taxon>
        <taxon>Cladosporium</taxon>
    </lineage>
</organism>
<dbReference type="InterPro" id="IPR004342">
    <property type="entry name" value="EXS_C"/>
</dbReference>
<evidence type="ECO:0000259" key="6">
    <source>
        <dbReference type="PROSITE" id="PS51380"/>
    </source>
</evidence>
<evidence type="ECO:0000256" key="5">
    <source>
        <dbReference type="SAM" id="Phobius"/>
    </source>
</evidence>
<dbReference type="RefSeq" id="XP_069231468.1">
    <property type="nucleotide sequence ID" value="XM_069371670.1"/>
</dbReference>
<evidence type="ECO:0000256" key="4">
    <source>
        <dbReference type="ARBA" id="ARBA00023136"/>
    </source>
</evidence>
<dbReference type="Proteomes" id="UP000803884">
    <property type="component" value="Unassembled WGS sequence"/>
</dbReference>
<keyword evidence="8" id="KW-1185">Reference proteome</keyword>
<dbReference type="AlphaFoldDB" id="A0AB34KYB3"/>
<dbReference type="PANTHER" id="PTHR10783">
    <property type="entry name" value="XENOTROPIC AND POLYTROPIC RETROVIRUS RECEPTOR 1-RELATED"/>
    <property type="match status" value="1"/>
</dbReference>
<evidence type="ECO:0000256" key="2">
    <source>
        <dbReference type="ARBA" id="ARBA00022692"/>
    </source>
</evidence>
<dbReference type="GO" id="GO:0005737">
    <property type="term" value="C:cytoplasm"/>
    <property type="evidence" value="ECO:0007669"/>
    <property type="project" value="TreeGrafter"/>
</dbReference>
<dbReference type="PROSITE" id="PS51380">
    <property type="entry name" value="EXS"/>
    <property type="match status" value="1"/>
</dbReference>
<dbReference type="GO" id="GO:0016020">
    <property type="term" value="C:membrane"/>
    <property type="evidence" value="ECO:0007669"/>
    <property type="project" value="UniProtKB-SubCell"/>
</dbReference>
<dbReference type="PANTHER" id="PTHR10783:SF46">
    <property type="entry name" value="PROTEIN ERD1 HOMOLOG 2"/>
    <property type="match status" value="1"/>
</dbReference>
<accession>A0AB34KYB3</accession>
<evidence type="ECO:0000256" key="1">
    <source>
        <dbReference type="ARBA" id="ARBA00004141"/>
    </source>
</evidence>
<dbReference type="GeneID" id="96004508"/>
<comment type="subcellular location">
    <subcellularLocation>
        <location evidence="1">Membrane</location>
        <topology evidence="1">Multi-pass membrane protein</topology>
    </subcellularLocation>
</comment>
<feature type="transmembrane region" description="Helical" evidence="5">
    <location>
        <begin position="93"/>
        <end position="113"/>
    </location>
</feature>
<feature type="domain" description="EXS" evidence="6">
    <location>
        <begin position="182"/>
        <end position="396"/>
    </location>
</feature>
<proteinExistence type="predicted"/>
<keyword evidence="4 5" id="KW-0472">Membrane</keyword>
<name>A0AB34KYB3_9PEZI</name>